<feature type="domain" description="DUF4246" evidence="1">
    <location>
        <begin position="138"/>
        <end position="256"/>
    </location>
</feature>
<evidence type="ECO:0000313" key="2">
    <source>
        <dbReference type="EMBL" id="QHU01809.1"/>
    </source>
</evidence>
<protein>
    <recommendedName>
        <fullName evidence="1">DUF4246 domain-containing protein</fullName>
    </recommendedName>
</protein>
<dbReference type="PANTHER" id="PTHR33119:SF1">
    <property type="entry name" value="FE2OG DIOXYGENASE DOMAIN-CONTAINING PROTEIN"/>
    <property type="match status" value="1"/>
</dbReference>
<dbReference type="AlphaFoldDB" id="A0A6C0J821"/>
<evidence type="ECO:0000259" key="1">
    <source>
        <dbReference type="Pfam" id="PF14033"/>
    </source>
</evidence>
<name>A0A6C0J821_9ZZZZ</name>
<dbReference type="InterPro" id="IPR025340">
    <property type="entry name" value="DUF4246"/>
</dbReference>
<dbReference type="PANTHER" id="PTHR33119">
    <property type="entry name" value="IFI3P"/>
    <property type="match status" value="1"/>
</dbReference>
<dbReference type="InterPro" id="IPR049192">
    <property type="entry name" value="DUF4246_C"/>
</dbReference>
<feature type="domain" description="DUF4246" evidence="1">
    <location>
        <begin position="261"/>
        <end position="426"/>
    </location>
</feature>
<proteinExistence type="predicted"/>
<dbReference type="Pfam" id="PF14033">
    <property type="entry name" value="DUF4246"/>
    <property type="match status" value="2"/>
</dbReference>
<sequence length="462" mass="54045">MVDQMQIVVREILNKYGWEDKIDDEETILNWKRDFLGYGFNYENFNQSIIFLREYANYDKLDKDEHGNFKHNYGGVDYGSDSDSCSTRKYKCIGNKPCKDTGENCTWHTKCGYYGLDCFHDCKCPRPKKTLKDYIIYDKLLSDITHSKLKHSVVSFSRNTPVDWHPGSNNKVRDIVHPSMYPYIRGKTSVKEESYVGHITGNSEISYQWLPSELTKVNDKFEFSSYINNLPETEVDLKNNICNAFNELIPSFSKIIDKDLTRKQNLQVIVKIGSINLSTENIRYLGGEWHKEGMSHENIVATAVHYILIENIEDSTLRFKKPYPKFNPSRSYPQNDIRYIDRHYDVEDNDMDERTVDVIFNKDLGSIECKETYTVVFPNTLIHKVGTCDLSSGKNLGYRTILAFFLINPDKRIISTKDVDPQQNHINLDDAKLYREKLMEERGFGRRFDDRETKVRFTLCEH</sequence>
<accession>A0A6C0J821</accession>
<dbReference type="EMBL" id="MN740350">
    <property type="protein sequence ID" value="QHU01809.1"/>
    <property type="molecule type" value="Genomic_DNA"/>
</dbReference>
<organism evidence="2">
    <name type="scientific">viral metagenome</name>
    <dbReference type="NCBI Taxonomy" id="1070528"/>
    <lineage>
        <taxon>unclassified sequences</taxon>
        <taxon>metagenomes</taxon>
        <taxon>organismal metagenomes</taxon>
    </lineage>
</organism>
<reference evidence="2" key="1">
    <citation type="journal article" date="2020" name="Nature">
        <title>Giant virus diversity and host interactions through global metagenomics.</title>
        <authorList>
            <person name="Schulz F."/>
            <person name="Roux S."/>
            <person name="Paez-Espino D."/>
            <person name="Jungbluth S."/>
            <person name="Walsh D.A."/>
            <person name="Denef V.J."/>
            <person name="McMahon K.D."/>
            <person name="Konstantinidis K.T."/>
            <person name="Eloe-Fadrosh E.A."/>
            <person name="Kyrpides N.C."/>
            <person name="Woyke T."/>
        </authorList>
    </citation>
    <scope>NUCLEOTIDE SEQUENCE</scope>
    <source>
        <strain evidence="2">GVMAG-M-3300025880-56</strain>
    </source>
</reference>